<organism evidence="1 2">
    <name type="scientific">Hydnomerulius pinastri MD-312</name>
    <dbReference type="NCBI Taxonomy" id="994086"/>
    <lineage>
        <taxon>Eukaryota</taxon>
        <taxon>Fungi</taxon>
        <taxon>Dikarya</taxon>
        <taxon>Basidiomycota</taxon>
        <taxon>Agaricomycotina</taxon>
        <taxon>Agaricomycetes</taxon>
        <taxon>Agaricomycetidae</taxon>
        <taxon>Boletales</taxon>
        <taxon>Boletales incertae sedis</taxon>
        <taxon>Leucogyrophana</taxon>
    </lineage>
</organism>
<dbReference type="HOGENOM" id="CLU_2210407_0_0_1"/>
<proteinExistence type="predicted"/>
<sequence>MACRQFCGLTAFYARGATAGMLPQPLGPYDITVAPEEEKTHCRQTIGAYLHNARYTDAGQSQDHELNTSGNHIIANPMAASPATSTFTVRIRVRVNHPTAISLFVLV</sequence>
<evidence type="ECO:0000313" key="1">
    <source>
        <dbReference type="EMBL" id="KIJ60400.1"/>
    </source>
</evidence>
<dbReference type="Proteomes" id="UP000053820">
    <property type="component" value="Unassembled WGS sequence"/>
</dbReference>
<dbReference type="AlphaFoldDB" id="A0A0C9VRF0"/>
<name>A0A0C9VRF0_9AGAM</name>
<accession>A0A0C9VRF0</accession>
<reference evidence="1 2" key="1">
    <citation type="submission" date="2014-04" db="EMBL/GenBank/DDBJ databases">
        <title>Evolutionary Origins and Diversification of the Mycorrhizal Mutualists.</title>
        <authorList>
            <consortium name="DOE Joint Genome Institute"/>
            <consortium name="Mycorrhizal Genomics Consortium"/>
            <person name="Kohler A."/>
            <person name="Kuo A."/>
            <person name="Nagy L.G."/>
            <person name="Floudas D."/>
            <person name="Copeland A."/>
            <person name="Barry K.W."/>
            <person name="Cichocki N."/>
            <person name="Veneault-Fourrey C."/>
            <person name="LaButti K."/>
            <person name="Lindquist E.A."/>
            <person name="Lipzen A."/>
            <person name="Lundell T."/>
            <person name="Morin E."/>
            <person name="Murat C."/>
            <person name="Riley R."/>
            <person name="Ohm R."/>
            <person name="Sun H."/>
            <person name="Tunlid A."/>
            <person name="Henrissat B."/>
            <person name="Grigoriev I.V."/>
            <person name="Hibbett D.S."/>
            <person name="Martin F."/>
        </authorList>
    </citation>
    <scope>NUCLEOTIDE SEQUENCE [LARGE SCALE GENOMIC DNA]</scope>
    <source>
        <strain evidence="1 2">MD-312</strain>
    </source>
</reference>
<keyword evidence="2" id="KW-1185">Reference proteome</keyword>
<dbReference type="EMBL" id="KN839873">
    <property type="protein sequence ID" value="KIJ60400.1"/>
    <property type="molecule type" value="Genomic_DNA"/>
</dbReference>
<protein>
    <submittedName>
        <fullName evidence="1">Uncharacterized protein</fullName>
    </submittedName>
</protein>
<gene>
    <name evidence="1" type="ORF">HYDPIDRAFT_117329</name>
</gene>
<evidence type="ECO:0000313" key="2">
    <source>
        <dbReference type="Proteomes" id="UP000053820"/>
    </source>
</evidence>